<feature type="region of interest" description="Disordered" evidence="6">
    <location>
        <begin position="293"/>
        <end position="328"/>
    </location>
</feature>
<organism evidence="9 10">
    <name type="scientific">Gnomoniopsis smithogilvyi</name>
    <dbReference type="NCBI Taxonomy" id="1191159"/>
    <lineage>
        <taxon>Eukaryota</taxon>
        <taxon>Fungi</taxon>
        <taxon>Dikarya</taxon>
        <taxon>Ascomycota</taxon>
        <taxon>Pezizomycotina</taxon>
        <taxon>Sordariomycetes</taxon>
        <taxon>Sordariomycetidae</taxon>
        <taxon>Diaporthales</taxon>
        <taxon>Gnomoniaceae</taxon>
        <taxon>Gnomoniopsis</taxon>
    </lineage>
</organism>
<dbReference type="InterPro" id="IPR016169">
    <property type="entry name" value="FAD-bd_PCMH_sub2"/>
</dbReference>
<keyword evidence="7" id="KW-0732">Signal</keyword>
<dbReference type="OrthoDB" id="9983560at2759"/>
<feature type="region of interest" description="Disordered" evidence="6">
    <location>
        <begin position="1079"/>
        <end position="1099"/>
    </location>
</feature>
<evidence type="ECO:0000313" key="10">
    <source>
        <dbReference type="Proteomes" id="UP001140453"/>
    </source>
</evidence>
<evidence type="ECO:0000256" key="4">
    <source>
        <dbReference type="ARBA" id="ARBA00022827"/>
    </source>
</evidence>
<keyword evidence="5" id="KW-0560">Oxidoreductase</keyword>
<comment type="cofactor">
    <cofactor evidence="1">
        <name>FAD</name>
        <dbReference type="ChEBI" id="CHEBI:57692"/>
    </cofactor>
</comment>
<dbReference type="Proteomes" id="UP001140453">
    <property type="component" value="Unassembled WGS sequence"/>
</dbReference>
<keyword evidence="4" id="KW-0274">FAD</keyword>
<feature type="chain" id="PRO_5040925808" description="FAD-binding PCMH-type domain-containing protein" evidence="7">
    <location>
        <begin position="20"/>
        <end position="1900"/>
    </location>
</feature>
<evidence type="ECO:0000256" key="1">
    <source>
        <dbReference type="ARBA" id="ARBA00001974"/>
    </source>
</evidence>
<dbReference type="PANTHER" id="PTHR42973:SF39">
    <property type="entry name" value="FAD-BINDING PCMH-TYPE DOMAIN-CONTAINING PROTEIN"/>
    <property type="match status" value="1"/>
</dbReference>
<accession>A0A9W8YSQ8</accession>
<dbReference type="InterPro" id="IPR012951">
    <property type="entry name" value="BBE"/>
</dbReference>
<dbReference type="InterPro" id="IPR006094">
    <property type="entry name" value="Oxid_FAD_bind_N"/>
</dbReference>
<evidence type="ECO:0000256" key="3">
    <source>
        <dbReference type="ARBA" id="ARBA00022630"/>
    </source>
</evidence>
<feature type="compositionally biased region" description="Polar residues" evidence="6">
    <location>
        <begin position="596"/>
        <end position="616"/>
    </location>
</feature>
<reference evidence="9" key="1">
    <citation type="submission" date="2022-10" db="EMBL/GenBank/DDBJ databases">
        <title>Tapping the CABI collections for fungal endophytes: first genome assemblies for Collariella, Neodidymelliopsis, Ascochyta clinopodiicola, Didymella pomorum, Didymosphaeria variabile, Neocosmospora piperis and Neocucurbitaria cava.</title>
        <authorList>
            <person name="Hill R."/>
        </authorList>
    </citation>
    <scope>NUCLEOTIDE SEQUENCE</scope>
    <source>
        <strain evidence="9">IMI 355082</strain>
    </source>
</reference>
<keyword evidence="10" id="KW-1185">Reference proteome</keyword>
<feature type="region of interest" description="Disordered" evidence="6">
    <location>
        <begin position="340"/>
        <end position="373"/>
    </location>
</feature>
<dbReference type="InterPro" id="IPR016166">
    <property type="entry name" value="FAD-bd_PCMH"/>
</dbReference>
<feature type="compositionally biased region" description="Basic residues" evidence="6">
    <location>
        <begin position="918"/>
        <end position="931"/>
    </location>
</feature>
<evidence type="ECO:0000256" key="5">
    <source>
        <dbReference type="ARBA" id="ARBA00023002"/>
    </source>
</evidence>
<feature type="region of interest" description="Disordered" evidence="6">
    <location>
        <begin position="584"/>
        <end position="616"/>
    </location>
</feature>
<dbReference type="InterPro" id="IPR050416">
    <property type="entry name" value="FAD-linked_Oxidoreductase"/>
</dbReference>
<dbReference type="PROSITE" id="PS51387">
    <property type="entry name" value="FAD_PCMH"/>
    <property type="match status" value="1"/>
</dbReference>
<evidence type="ECO:0000256" key="2">
    <source>
        <dbReference type="ARBA" id="ARBA00005466"/>
    </source>
</evidence>
<evidence type="ECO:0000256" key="7">
    <source>
        <dbReference type="SAM" id="SignalP"/>
    </source>
</evidence>
<feature type="compositionally biased region" description="Basic and acidic residues" evidence="6">
    <location>
        <begin position="1014"/>
        <end position="1030"/>
    </location>
</feature>
<feature type="compositionally biased region" description="Polar residues" evidence="6">
    <location>
        <begin position="340"/>
        <end position="349"/>
    </location>
</feature>
<dbReference type="InterPro" id="IPR036318">
    <property type="entry name" value="FAD-bd_PCMH-like_sf"/>
</dbReference>
<dbReference type="PANTHER" id="PTHR42973">
    <property type="entry name" value="BINDING OXIDOREDUCTASE, PUTATIVE (AFU_ORTHOLOGUE AFUA_1G17690)-RELATED"/>
    <property type="match status" value="1"/>
</dbReference>
<sequence>MVFFASAIAALSIICGVSAQQLVPSNGTFDAPNAAGINQTYTIQEITWALEADPDIPHHLFTGTVEQVFHHVSNNFPTYQWPGLDLETAAGISQAPRDQSQPDPGNVQCWRFAACALGNALSGITYLKGVPGQPVQGPGPGACSRVSCGYDCGIWWCNDNPFELVLGGFNWIAEYANQIQQTCDYMGGSDTMTYGQAFHPTEDWNVILGRPAPAINATLSYKSLTFSFPHRLPYFTNPMMLCSAITISSVDTVVVVLNVLGLLLAFLDTAMAKLNAPRLSDLLLAHARLTHGHRPSPIKPSPLRSNDDLSLSSDLDAPATVPPSMPPRTAEVDATITMSLSPDISSKTNGGMPLSSMAEAESSNNDGESRAAGLDGIKTDSAIRSSFTEPYNLTATANLSKRTVTSSVAVLPIDLRSSNGGNTNVSPSPETVHHNAHLGVTDEHNPSLHEPSNSCPYLETERRLYKMPVSDKPLMSPSIASRQQVPDPFLECSRRPQSLRRYSWTAKASRLNMGTNLLDGLQASRVSETDLSTKIDLETTKADSRQGAVLDRLPSSTVSNISLTPAPASNSLPFHQHGSFAPRERLHGRQGDDSVSDFQPATPSTPQQHSDQTATCEQHYQDIADPSLFKISIDKLPVSEQDTKPACTGPTFHRDGQQAAHEHDISSNSVKFEVDNGTCVTGSRATRVHTSGRPIDEKLKAGAAELPDHEPHQCPASTQQALFNSPPRQVSTMASADQIAGNVLNETVQRKNHAVDPHRAIPPSLSRPAQYGFASSTEVERLEPVEMISAPQSQPAFLILLINEKAQADEAPAMAASEECHATQDQDNAYTSRTSQDIKIDRVHTYRPDLYTIAGLVLEERNMLARRPSHQVCGNPRSEELNSSKMEELDAGFIPQAVWHHAESQRKRREATGERSERRGKKSKQQKKTGRLNKERLCAEKVLLSANKEAADTCRTSKQIEGLFNAVTPVNDVNKDMPGKAPLQTKPKHRHQGILQKLCAEQEAAFSVTPVSEQTRKDEVDAARETEDSRATMIPSGPPSSTRPVSKVPAMPIDECARESNLKSQKHVSPQIIVVTESEKPQKTATKGADEDFAEQEDLKSSIKVAAPCESQTTYDRDAANVTYVTNELLPRNSSFMVGGDFLSPQDKSVSVIPAVTVNHDDALEHDFLAAATEDDIDRHDEPAPLKWFKGLNIEEQCINAVDSRAQTSKDILSNASDDKAVLSMPPELVETSLSSSNATNTGEVVPFDVQAHEYPLLTNSWQDEQLQHGRECTQQISTIPSHLPPRSTYFYGVRTHYAQEPLPIYHHPIQPARAGLYPFPDQLPEYFPPYYDYEPYLGFPQRQSYEPFYHQPYGYQDHFPPYFEPNLHVTSYCTPISEAVSKPATELGRQQCCGEFGRTEVKEQKPCYESSHSIMVPVYANHSCNPWTDRDSPCDVGAYVQYAVNVSSVEHVQKTINFVREKNIRLVIRNTGHDYLGKSSGPFSLALWMHHLTSVSVLSWSDTIYQGPSIKISAGAQGGDLLTFAAQHNLTVLAGTCPSVGVAGGYIQGGGHSALSSKYGLAADQLLEMDIVDAQGTVKTINRQSDRDLFWALSGGGGGTFAVVLSVTVRAYPDLPSATVTLDLDARESSHADYVHSIESFQASLPGIHDAGCTTTTTLKQRGYQLSLMCHGKSSARTMDLLEPFMTKLNMLHIPFRHTFVDLARWSDGAREGWVGAEQYQVNNIQAATWLVPQAIVLHSLDNAKLVQAMLRIQELGAIVGTQSFSPSTAVAAATDNAVFPGWRDTVLMVWVILPTNGSLPIAKLLKDQRRISKDLLPIMQAAAPDGGTYLNEADPIDGNWKRNYYGSNYERLLAVKQRYDPEGIFYARHAVGSDAWVEHHDGRLCRAAKDWMSSIKEL</sequence>
<dbReference type="GO" id="GO:0071949">
    <property type="term" value="F:FAD binding"/>
    <property type="evidence" value="ECO:0007669"/>
    <property type="project" value="InterPro"/>
</dbReference>
<feature type="region of interest" description="Disordered" evidence="6">
    <location>
        <begin position="898"/>
        <end position="933"/>
    </location>
</feature>
<dbReference type="EMBL" id="JAPEVB010000003">
    <property type="protein sequence ID" value="KAJ4390885.1"/>
    <property type="molecule type" value="Genomic_DNA"/>
</dbReference>
<evidence type="ECO:0000313" key="9">
    <source>
        <dbReference type="EMBL" id="KAJ4390885.1"/>
    </source>
</evidence>
<evidence type="ECO:0000259" key="8">
    <source>
        <dbReference type="PROSITE" id="PS51387"/>
    </source>
</evidence>
<dbReference type="Pfam" id="PF08031">
    <property type="entry name" value="BBE"/>
    <property type="match status" value="1"/>
</dbReference>
<dbReference type="SUPFAM" id="SSF56176">
    <property type="entry name" value="FAD-binding/transporter-associated domain-like"/>
    <property type="match status" value="1"/>
</dbReference>
<feature type="domain" description="FAD-binding PCMH-type" evidence="8">
    <location>
        <begin position="1437"/>
        <end position="1615"/>
    </location>
</feature>
<proteinExistence type="inferred from homology"/>
<dbReference type="Gene3D" id="3.30.465.10">
    <property type="match status" value="2"/>
</dbReference>
<comment type="caution">
    <text evidence="9">The sequence shown here is derived from an EMBL/GenBank/DDBJ whole genome shotgun (WGS) entry which is preliminary data.</text>
</comment>
<feature type="compositionally biased region" description="Basic and acidic residues" evidence="6">
    <location>
        <begin position="900"/>
        <end position="917"/>
    </location>
</feature>
<evidence type="ECO:0000256" key="6">
    <source>
        <dbReference type="SAM" id="MobiDB-lite"/>
    </source>
</evidence>
<comment type="similarity">
    <text evidence="2">Belongs to the oxygen-dependent FAD-linked oxidoreductase family.</text>
</comment>
<name>A0A9W8YSQ8_9PEZI</name>
<keyword evidence="3" id="KW-0285">Flavoprotein</keyword>
<dbReference type="Pfam" id="PF01565">
    <property type="entry name" value="FAD_binding_4"/>
    <property type="match status" value="1"/>
</dbReference>
<dbReference type="GO" id="GO:0016491">
    <property type="term" value="F:oxidoreductase activity"/>
    <property type="evidence" value="ECO:0007669"/>
    <property type="project" value="UniProtKB-KW"/>
</dbReference>
<feature type="region of interest" description="Disordered" evidence="6">
    <location>
        <begin position="1009"/>
        <end position="1047"/>
    </location>
</feature>
<gene>
    <name evidence="9" type="ORF">N0V93_004484</name>
</gene>
<feature type="signal peptide" evidence="7">
    <location>
        <begin position="1"/>
        <end position="19"/>
    </location>
</feature>
<protein>
    <recommendedName>
        <fullName evidence="8">FAD-binding PCMH-type domain-containing protein</fullName>
    </recommendedName>
</protein>